<dbReference type="EMBL" id="MCFI01000015">
    <property type="protein sequence ID" value="ORY79545.1"/>
    <property type="molecule type" value="Genomic_DNA"/>
</dbReference>
<evidence type="ECO:0000313" key="2">
    <source>
        <dbReference type="EMBL" id="ORY79545.1"/>
    </source>
</evidence>
<dbReference type="Pfam" id="PF00561">
    <property type="entry name" value="Abhydrolase_1"/>
    <property type="match status" value="1"/>
</dbReference>
<feature type="domain" description="AB hydrolase-1" evidence="1">
    <location>
        <begin position="2"/>
        <end position="254"/>
    </location>
</feature>
<dbReference type="GO" id="GO:0016787">
    <property type="term" value="F:hydrolase activity"/>
    <property type="evidence" value="ECO:0007669"/>
    <property type="project" value="UniProtKB-KW"/>
</dbReference>
<sequence>MGLLASMYSWRETVKHYANRKDTTVLVFDNRGAGKSDAPLGRYTTTMLAEDTLELLDHVGWTKSRSVHVNGVSMGGMIAMQLALVAGERIKSLCLTSTCAKHQNPPRTRLESIAGWIDWFRPKPTNERKVEVLMGRLFTDEAWLDSKNPAYPEFRTNRERVFQIMLYRVTQSKTPRVSGQVGQIAACLTHHCSQENLAKIGQQMPVLVIVGRQDMLIDPACSDVLYKQVSLEGQRSHVRLVSYEKGGHALMVEEEEAYHKELDNFEAQSETFEAKAHDDRK</sequence>
<dbReference type="OMA" id="HDVFFKY"/>
<dbReference type="InterPro" id="IPR000639">
    <property type="entry name" value="Epox_hydrolase-like"/>
</dbReference>
<dbReference type="Gene3D" id="3.40.50.1820">
    <property type="entry name" value="alpha/beta hydrolase"/>
    <property type="match status" value="1"/>
</dbReference>
<accession>A0A1Y2F9H5</accession>
<dbReference type="OrthoDB" id="19657at2759"/>
<dbReference type="RefSeq" id="XP_040723916.1">
    <property type="nucleotide sequence ID" value="XM_040869752.1"/>
</dbReference>
<keyword evidence="3" id="KW-1185">Reference proteome</keyword>
<protein>
    <submittedName>
        <fullName evidence="2">Alpha/Beta hydrolase protein</fullName>
    </submittedName>
</protein>
<comment type="caution">
    <text evidence="2">The sequence shown here is derived from an EMBL/GenBank/DDBJ whole genome shotgun (WGS) entry which is preliminary data.</text>
</comment>
<proteinExistence type="predicted"/>
<dbReference type="InterPro" id="IPR000073">
    <property type="entry name" value="AB_hydrolase_1"/>
</dbReference>
<dbReference type="PANTHER" id="PTHR43433">
    <property type="entry name" value="HYDROLASE, ALPHA/BETA FOLD FAMILY PROTEIN"/>
    <property type="match status" value="1"/>
</dbReference>
<organism evidence="2 3">
    <name type="scientific">Protomyces lactucae-debilis</name>
    <dbReference type="NCBI Taxonomy" id="2754530"/>
    <lineage>
        <taxon>Eukaryota</taxon>
        <taxon>Fungi</taxon>
        <taxon>Dikarya</taxon>
        <taxon>Ascomycota</taxon>
        <taxon>Taphrinomycotina</taxon>
        <taxon>Taphrinomycetes</taxon>
        <taxon>Taphrinales</taxon>
        <taxon>Protomycetaceae</taxon>
        <taxon>Protomyces</taxon>
    </lineage>
</organism>
<keyword evidence="2" id="KW-0378">Hydrolase</keyword>
<dbReference type="GeneID" id="63786351"/>
<dbReference type="Proteomes" id="UP000193685">
    <property type="component" value="Unassembled WGS sequence"/>
</dbReference>
<dbReference type="AlphaFoldDB" id="A0A1Y2F9H5"/>
<dbReference type="STRING" id="56484.A0A1Y2F9H5"/>
<name>A0A1Y2F9H5_PROLT</name>
<dbReference type="InterPro" id="IPR050471">
    <property type="entry name" value="AB_hydrolase"/>
</dbReference>
<dbReference type="PANTHER" id="PTHR43433:SF5">
    <property type="entry name" value="AB HYDROLASE-1 DOMAIN-CONTAINING PROTEIN"/>
    <property type="match status" value="1"/>
</dbReference>
<reference evidence="2 3" key="1">
    <citation type="submission" date="2016-07" db="EMBL/GenBank/DDBJ databases">
        <title>Pervasive Adenine N6-methylation of Active Genes in Fungi.</title>
        <authorList>
            <consortium name="DOE Joint Genome Institute"/>
            <person name="Mondo S.J."/>
            <person name="Dannebaum R.O."/>
            <person name="Kuo R.C."/>
            <person name="Labutti K."/>
            <person name="Haridas S."/>
            <person name="Kuo A."/>
            <person name="Salamov A."/>
            <person name="Ahrendt S.R."/>
            <person name="Lipzen A."/>
            <person name="Sullivan W."/>
            <person name="Andreopoulos W.B."/>
            <person name="Clum A."/>
            <person name="Lindquist E."/>
            <person name="Daum C."/>
            <person name="Ramamoorthy G.K."/>
            <person name="Gryganskyi A."/>
            <person name="Culley D."/>
            <person name="Magnuson J.K."/>
            <person name="James T.Y."/>
            <person name="O'Malley M.A."/>
            <person name="Stajich J.E."/>
            <person name="Spatafora J.W."/>
            <person name="Visel A."/>
            <person name="Grigoriev I.V."/>
        </authorList>
    </citation>
    <scope>NUCLEOTIDE SEQUENCE [LARGE SCALE GENOMIC DNA]</scope>
    <source>
        <strain evidence="2 3">12-1054</strain>
    </source>
</reference>
<dbReference type="PRINTS" id="PR00412">
    <property type="entry name" value="EPOXHYDRLASE"/>
</dbReference>
<gene>
    <name evidence="2" type="ORF">BCR37DRAFT_381747</name>
</gene>
<evidence type="ECO:0000313" key="3">
    <source>
        <dbReference type="Proteomes" id="UP000193685"/>
    </source>
</evidence>
<dbReference type="InterPro" id="IPR029058">
    <property type="entry name" value="AB_hydrolase_fold"/>
</dbReference>
<dbReference type="SUPFAM" id="SSF53474">
    <property type="entry name" value="alpha/beta-Hydrolases"/>
    <property type="match status" value="1"/>
</dbReference>
<evidence type="ECO:0000259" key="1">
    <source>
        <dbReference type="Pfam" id="PF00561"/>
    </source>
</evidence>